<evidence type="ECO:0000313" key="1">
    <source>
        <dbReference type="EMBL" id="KAI9437775.1"/>
    </source>
</evidence>
<evidence type="ECO:0000313" key="2">
    <source>
        <dbReference type="Proteomes" id="UP001207468"/>
    </source>
</evidence>
<keyword evidence="2" id="KW-1185">Reference proteome</keyword>
<gene>
    <name evidence="1" type="ORF">F5148DRAFT_989477</name>
</gene>
<protein>
    <submittedName>
        <fullName evidence="1">Class I glutamine amidotransferase-like protein</fullName>
    </submittedName>
</protein>
<reference evidence="1" key="1">
    <citation type="submission" date="2021-03" db="EMBL/GenBank/DDBJ databases">
        <title>Evolutionary priming and transition to the ectomycorrhizal habit in an iconic lineage of mushroom-forming fungi: is preadaptation a requirement?</title>
        <authorList>
            <consortium name="DOE Joint Genome Institute"/>
            <person name="Looney B.P."/>
            <person name="Miyauchi S."/>
            <person name="Morin E."/>
            <person name="Drula E."/>
            <person name="Courty P.E."/>
            <person name="Chicoki N."/>
            <person name="Fauchery L."/>
            <person name="Kohler A."/>
            <person name="Kuo A."/>
            <person name="LaButti K."/>
            <person name="Pangilinan J."/>
            <person name="Lipzen A."/>
            <person name="Riley R."/>
            <person name="Andreopoulos W."/>
            <person name="He G."/>
            <person name="Johnson J."/>
            <person name="Barry K.W."/>
            <person name="Grigoriev I.V."/>
            <person name="Nagy L."/>
            <person name="Hibbett D."/>
            <person name="Henrissat B."/>
            <person name="Matheny P.B."/>
            <person name="Labbe J."/>
            <person name="Martin A.F."/>
        </authorList>
    </citation>
    <scope>NUCLEOTIDE SEQUENCE</scope>
    <source>
        <strain evidence="1">BPL698</strain>
    </source>
</reference>
<name>A0ACC0TRQ9_9AGAM</name>
<accession>A0ACC0TRQ9</accession>
<sequence>MTLVQTTVTARKAALATNKPIRVAFYLQQGVEVLDFAGPMEVFSNAGFEVFTVSATKEPVISQGILKVLPDYSITNAPQADIVAFFGGNAGTASRDSNLITWVQQRKASTRYFFSVCTGAFILGRSGILDGLTVTTFHLSIDDLVAAVPKAKVLRHVRFVDNGKVITTAGISAGIDGALHLVSVLKGEEVAAAVAKYMEYDKWVAKDGLILPDGPATAGGQ</sequence>
<comment type="caution">
    <text evidence="1">The sequence shown here is derived from an EMBL/GenBank/DDBJ whole genome shotgun (WGS) entry which is preliminary data.</text>
</comment>
<organism evidence="1 2">
    <name type="scientific">Russula earlei</name>
    <dbReference type="NCBI Taxonomy" id="71964"/>
    <lineage>
        <taxon>Eukaryota</taxon>
        <taxon>Fungi</taxon>
        <taxon>Dikarya</taxon>
        <taxon>Basidiomycota</taxon>
        <taxon>Agaricomycotina</taxon>
        <taxon>Agaricomycetes</taxon>
        <taxon>Russulales</taxon>
        <taxon>Russulaceae</taxon>
        <taxon>Russula</taxon>
    </lineage>
</organism>
<dbReference type="EMBL" id="JAGFNK010000894">
    <property type="protein sequence ID" value="KAI9437775.1"/>
    <property type="molecule type" value="Genomic_DNA"/>
</dbReference>
<dbReference type="Proteomes" id="UP001207468">
    <property type="component" value="Unassembled WGS sequence"/>
</dbReference>
<proteinExistence type="predicted"/>